<dbReference type="InterPro" id="IPR003018">
    <property type="entry name" value="GAF"/>
</dbReference>
<keyword evidence="6 21" id="KW-0812">Transmembrane</keyword>
<evidence type="ECO:0000256" key="3">
    <source>
        <dbReference type="ARBA" id="ARBA00022475"/>
    </source>
</evidence>
<dbReference type="SUPFAM" id="SSF81606">
    <property type="entry name" value="PP2C-like"/>
    <property type="match status" value="1"/>
</dbReference>
<dbReference type="GO" id="GO:0016301">
    <property type="term" value="F:kinase activity"/>
    <property type="evidence" value="ECO:0007669"/>
    <property type="project" value="UniProtKB-KW"/>
</dbReference>
<evidence type="ECO:0000256" key="2">
    <source>
        <dbReference type="ARBA" id="ARBA00013081"/>
    </source>
</evidence>
<keyword evidence="9 24" id="KW-0418">Kinase</keyword>
<dbReference type="GeneID" id="95356402"/>
<evidence type="ECO:0000256" key="11">
    <source>
        <dbReference type="ARBA" id="ARBA00022840"/>
    </source>
</evidence>
<evidence type="ECO:0000256" key="7">
    <source>
        <dbReference type="ARBA" id="ARBA00022723"/>
    </source>
</evidence>
<dbReference type="EMBL" id="BNBO01000047">
    <property type="protein sequence ID" value="GHH80449.1"/>
    <property type="molecule type" value="Genomic_DNA"/>
</dbReference>
<dbReference type="InterPro" id="IPR036457">
    <property type="entry name" value="PPM-type-like_dom_sf"/>
</dbReference>
<keyword evidence="11" id="KW-0067">ATP-binding</keyword>
<dbReference type="InterPro" id="IPR001932">
    <property type="entry name" value="PPM-type_phosphatase-like_dom"/>
</dbReference>
<evidence type="ECO:0000313" key="25">
    <source>
        <dbReference type="Proteomes" id="UP000617734"/>
    </source>
</evidence>
<comment type="catalytic activity">
    <reaction evidence="17">
        <text>O-phospho-L-seryl-[protein] + H2O = L-seryl-[protein] + phosphate</text>
        <dbReference type="Rhea" id="RHEA:20629"/>
        <dbReference type="Rhea" id="RHEA-COMP:9863"/>
        <dbReference type="Rhea" id="RHEA-COMP:11604"/>
        <dbReference type="ChEBI" id="CHEBI:15377"/>
        <dbReference type="ChEBI" id="CHEBI:29999"/>
        <dbReference type="ChEBI" id="CHEBI:43474"/>
        <dbReference type="ChEBI" id="CHEBI:83421"/>
        <dbReference type="EC" id="3.1.3.16"/>
    </reaction>
</comment>
<keyword evidence="7" id="KW-0479">Metal-binding</keyword>
<dbReference type="GO" id="GO:0004722">
    <property type="term" value="F:protein serine/threonine phosphatase activity"/>
    <property type="evidence" value="ECO:0007669"/>
    <property type="project" value="UniProtKB-EC"/>
</dbReference>
<keyword evidence="8" id="KW-0547">Nucleotide-binding</keyword>
<keyword evidence="12" id="KW-0460">Magnesium</keyword>
<evidence type="ECO:0000256" key="20">
    <source>
        <dbReference type="ARBA" id="ARBA00081350"/>
    </source>
</evidence>
<evidence type="ECO:0000256" key="9">
    <source>
        <dbReference type="ARBA" id="ARBA00022777"/>
    </source>
</evidence>
<evidence type="ECO:0000256" key="21">
    <source>
        <dbReference type="SAM" id="Phobius"/>
    </source>
</evidence>
<evidence type="ECO:0000256" key="13">
    <source>
        <dbReference type="ARBA" id="ARBA00022912"/>
    </source>
</evidence>
<evidence type="ECO:0000313" key="24">
    <source>
        <dbReference type="EMBL" id="GHH80449.1"/>
    </source>
</evidence>
<protein>
    <recommendedName>
        <fullName evidence="2">protein-serine/threonine phosphatase</fullName>
        <ecNumber evidence="2">3.1.3.16</ecNumber>
    </recommendedName>
    <alternativeName>
        <fullName evidence="20">Protein-serine/threonine phosphatase</fullName>
    </alternativeName>
    <alternativeName>
        <fullName evidence="19">Serine/threonine-protein kinase</fullName>
    </alternativeName>
</protein>
<evidence type="ECO:0000259" key="23">
    <source>
        <dbReference type="SMART" id="SM00331"/>
    </source>
</evidence>
<dbReference type="FunFam" id="3.30.450.40:FF:000035">
    <property type="entry name" value="PAS sensor protein"/>
    <property type="match status" value="1"/>
</dbReference>
<evidence type="ECO:0000256" key="15">
    <source>
        <dbReference type="ARBA" id="ARBA00023136"/>
    </source>
</evidence>
<feature type="transmembrane region" description="Helical" evidence="21">
    <location>
        <begin position="179"/>
        <end position="200"/>
    </location>
</feature>
<comment type="subcellular location">
    <subcellularLocation>
        <location evidence="1">Cell membrane</location>
        <topology evidence="1">Multi-pass membrane protein</topology>
    </subcellularLocation>
</comment>
<dbReference type="InterPro" id="IPR052016">
    <property type="entry name" value="Bact_Sigma-Reg"/>
</dbReference>
<dbReference type="Gene3D" id="3.30.565.10">
    <property type="entry name" value="Histidine kinase-like ATPase, C-terminal domain"/>
    <property type="match status" value="1"/>
</dbReference>
<keyword evidence="3" id="KW-1003">Cell membrane</keyword>
<evidence type="ECO:0000256" key="14">
    <source>
        <dbReference type="ARBA" id="ARBA00022989"/>
    </source>
</evidence>
<dbReference type="CDD" id="cd16936">
    <property type="entry name" value="HATPase_RsbW-like"/>
    <property type="match status" value="1"/>
</dbReference>
<evidence type="ECO:0000256" key="8">
    <source>
        <dbReference type="ARBA" id="ARBA00022741"/>
    </source>
</evidence>
<dbReference type="SUPFAM" id="SSF103190">
    <property type="entry name" value="Sensory domain-like"/>
    <property type="match status" value="1"/>
</dbReference>
<name>A0A919G9S9_9ACTN</name>
<reference evidence="24" key="2">
    <citation type="submission" date="2020-09" db="EMBL/GenBank/DDBJ databases">
        <authorList>
            <person name="Sun Q."/>
            <person name="Ohkuma M."/>
        </authorList>
    </citation>
    <scope>NUCLEOTIDE SEQUENCE</scope>
    <source>
        <strain evidence="24">JCM 4646</strain>
    </source>
</reference>
<organism evidence="24 25">
    <name type="scientific">Kitasatospora indigofera</name>
    <dbReference type="NCBI Taxonomy" id="67307"/>
    <lineage>
        <taxon>Bacteria</taxon>
        <taxon>Bacillati</taxon>
        <taxon>Actinomycetota</taxon>
        <taxon>Actinomycetes</taxon>
        <taxon>Kitasatosporales</taxon>
        <taxon>Streptomycetaceae</taxon>
        <taxon>Kitasatospora</taxon>
    </lineage>
</organism>
<evidence type="ECO:0000256" key="19">
    <source>
        <dbReference type="ARBA" id="ARBA00075117"/>
    </source>
</evidence>
<dbReference type="FunFam" id="3.60.40.10:FF:000005">
    <property type="entry name" value="Serine/threonine protein phosphatase"/>
    <property type="match status" value="1"/>
</dbReference>
<dbReference type="Pfam" id="PF13581">
    <property type="entry name" value="HATPase_c_2"/>
    <property type="match status" value="1"/>
</dbReference>
<evidence type="ECO:0000256" key="4">
    <source>
        <dbReference type="ARBA" id="ARBA00022553"/>
    </source>
</evidence>
<dbReference type="GO" id="GO:0005524">
    <property type="term" value="F:ATP binding"/>
    <property type="evidence" value="ECO:0007669"/>
    <property type="project" value="UniProtKB-KW"/>
</dbReference>
<evidence type="ECO:0000256" key="1">
    <source>
        <dbReference type="ARBA" id="ARBA00004651"/>
    </source>
</evidence>
<dbReference type="GO" id="GO:0005886">
    <property type="term" value="C:plasma membrane"/>
    <property type="evidence" value="ECO:0007669"/>
    <property type="project" value="UniProtKB-SubCell"/>
</dbReference>
<evidence type="ECO:0000256" key="18">
    <source>
        <dbReference type="ARBA" id="ARBA00056274"/>
    </source>
</evidence>
<comment type="function">
    <text evidence="18">Primarily acts as an independent SigF regulator that is sensitive to the osmosensory signal, mediating the cross talk of PknD with the SigF regulon. Possesses both phosphatase and kinase activities. The kinase domain functions as a classic anti-sigma factor-like kinase to phosphorylate the anti-anti-sigma factor domain at the canonical regulatory site, and the phosphatase domain antagonizes this activity.</text>
</comment>
<dbReference type="SUPFAM" id="SSF55874">
    <property type="entry name" value="ATPase domain of HSP90 chaperone/DNA topoisomerase II/histidine kinase"/>
    <property type="match status" value="1"/>
</dbReference>
<dbReference type="InterPro" id="IPR003594">
    <property type="entry name" value="HATPase_dom"/>
</dbReference>
<dbReference type="Proteomes" id="UP000617734">
    <property type="component" value="Unassembled WGS sequence"/>
</dbReference>
<dbReference type="FunFam" id="3.30.565.10:FF:000028">
    <property type="entry name" value="PAS sensor protein"/>
    <property type="match status" value="1"/>
</dbReference>
<dbReference type="SUPFAM" id="SSF55781">
    <property type="entry name" value="GAF domain-like"/>
    <property type="match status" value="1"/>
</dbReference>
<evidence type="ECO:0000256" key="12">
    <source>
        <dbReference type="ARBA" id="ARBA00022842"/>
    </source>
</evidence>
<keyword evidence="14 21" id="KW-1133">Transmembrane helix</keyword>
<comment type="caution">
    <text evidence="24">The sequence shown here is derived from an EMBL/GenBank/DDBJ whole genome shotgun (WGS) entry which is preliminary data.</text>
</comment>
<gene>
    <name evidence="24" type="ORF">GCM10018781_60770</name>
</gene>
<dbReference type="Pfam" id="PF01590">
    <property type="entry name" value="GAF"/>
    <property type="match status" value="1"/>
</dbReference>
<dbReference type="GO" id="GO:0046872">
    <property type="term" value="F:metal ion binding"/>
    <property type="evidence" value="ECO:0007669"/>
    <property type="project" value="UniProtKB-KW"/>
</dbReference>
<dbReference type="InterPro" id="IPR033463">
    <property type="entry name" value="sCache_3"/>
</dbReference>
<dbReference type="AlphaFoldDB" id="A0A919G9S9"/>
<keyword evidence="15 21" id="KW-0472">Membrane</keyword>
<dbReference type="RefSeq" id="WP_190214119.1">
    <property type="nucleotide sequence ID" value="NZ_BNBO01000047.1"/>
</dbReference>
<evidence type="ECO:0000256" key="17">
    <source>
        <dbReference type="ARBA" id="ARBA00047761"/>
    </source>
</evidence>
<keyword evidence="25" id="KW-1185">Reference proteome</keyword>
<keyword evidence="5" id="KW-0808">Transferase</keyword>
<dbReference type="SMART" id="SM00331">
    <property type="entry name" value="PP2C_SIG"/>
    <property type="match status" value="1"/>
</dbReference>
<dbReference type="EC" id="3.1.3.16" evidence="2"/>
<keyword evidence="10" id="KW-0378">Hydrolase</keyword>
<keyword evidence="13" id="KW-0904">Protein phosphatase</keyword>
<dbReference type="Gene3D" id="3.30.450.40">
    <property type="match status" value="1"/>
</dbReference>
<feature type="domain" description="PPM-type phosphatase" evidence="23">
    <location>
        <begin position="533"/>
        <end position="747"/>
    </location>
</feature>
<dbReference type="InterPro" id="IPR036890">
    <property type="entry name" value="HATPase_C_sf"/>
</dbReference>
<evidence type="ECO:0000256" key="6">
    <source>
        <dbReference type="ARBA" id="ARBA00022692"/>
    </source>
</evidence>
<accession>A0A919G9S9</accession>
<sequence>MSKNGRPRWARLPRSLAARVFLLQLVVILVLAGAALAALVVQARQRTTQEAYDRSMSVAESFAHAPGTLAAMESADPSAVLQPAAEQTRMKAGVAYVVAFDPNGIRWSHPDPSLIGGHVSGAFAPAFNGEPFQETFDSTLFGRAVDTTVAVFDPTGKAVGLVSVGIQVKSVQEQLQAQLPVLFTATGVALVLAAGGSALVSRWLRRQTHGLGPAEMTRMYEHHDAVLHAVREGVVITGDGRLQLANDEARRLLDLPTADSAPRIDSLGLPPALADLLGSGRTATDEVHPVGNQLLAVNQRPVRRADRADGAVATVRDTTELRALAGRAETAHRRLDLLYAAGLRIGTTLDLTRTAEELAEAAVPEFADYTTVELLEPVLEGAEPEPGSLLVRRTARVGIRPDIPLYPLGHPIGTAPVSTIPTDLAAGRALLIDLASRDDWCADPEHARELLDSGLHSLVSVPLQTGDLVLGVVNFWRADQPPFTAEDLAFAEELALRAAVCLDNARRYTREHATATALQRSLLPGELPAHSAVDTAWRYLPAEAGVGGDWFDVIPLSGARVALVVGDVVGHGVGAAAAMGRLRTAVHNFSALDLDPDELLAQLDEFVTRLDPSADGGAVTGATCLYAVYDPATGYCAMASAGHPPPALLHPNGTVHIPELPLSPPLGTGAALPAETLDLYLDEGTLLVLFTNGLLQQRRRDTDEAFDQLARSLTGSDGTPEGACTAVLNALLSERPDDDVALLAARTRRLDRDKIAEWRLERDPATVSRVRAKATATLERWGLDHKVFATELIISELVTNTIRYGLDPVRLRLLCDDRHLICEVADGSSTSPHLRRAADTDEGGRGLYLVARFCERWGTRYLARGKIIWVEQNLADDAEPDGNALLDQWEDL</sequence>
<dbReference type="Pfam" id="PF07228">
    <property type="entry name" value="SpoIIE"/>
    <property type="match status" value="1"/>
</dbReference>
<keyword evidence="16" id="KW-0464">Manganese</keyword>
<dbReference type="SMART" id="SM00065">
    <property type="entry name" value="GAF"/>
    <property type="match status" value="1"/>
</dbReference>
<keyword evidence="4" id="KW-0597">Phosphoprotein</keyword>
<dbReference type="InterPro" id="IPR029016">
    <property type="entry name" value="GAF-like_dom_sf"/>
</dbReference>
<reference evidence="24" key="1">
    <citation type="journal article" date="2014" name="Int. J. Syst. Evol. Microbiol.">
        <title>Complete genome sequence of Corynebacterium casei LMG S-19264T (=DSM 44701T), isolated from a smear-ripened cheese.</title>
        <authorList>
            <consortium name="US DOE Joint Genome Institute (JGI-PGF)"/>
            <person name="Walter F."/>
            <person name="Albersmeier A."/>
            <person name="Kalinowski J."/>
            <person name="Ruckert C."/>
        </authorList>
    </citation>
    <scope>NUCLEOTIDE SEQUENCE</scope>
    <source>
        <strain evidence="24">JCM 4646</strain>
    </source>
</reference>
<dbReference type="Gene3D" id="3.30.450.20">
    <property type="entry name" value="PAS domain"/>
    <property type="match status" value="2"/>
</dbReference>
<dbReference type="Gene3D" id="3.60.40.10">
    <property type="entry name" value="PPM-type phosphatase domain"/>
    <property type="match status" value="1"/>
</dbReference>
<evidence type="ECO:0000259" key="22">
    <source>
        <dbReference type="SMART" id="SM00065"/>
    </source>
</evidence>
<dbReference type="PANTHER" id="PTHR43156">
    <property type="entry name" value="STAGE II SPORULATION PROTEIN E-RELATED"/>
    <property type="match status" value="1"/>
</dbReference>
<evidence type="ECO:0000256" key="16">
    <source>
        <dbReference type="ARBA" id="ARBA00023211"/>
    </source>
</evidence>
<dbReference type="InterPro" id="IPR029151">
    <property type="entry name" value="Sensor-like_sf"/>
</dbReference>
<proteinExistence type="predicted"/>
<evidence type="ECO:0000256" key="10">
    <source>
        <dbReference type="ARBA" id="ARBA00022801"/>
    </source>
</evidence>
<dbReference type="Pfam" id="PF17203">
    <property type="entry name" value="sCache_3_2"/>
    <property type="match status" value="1"/>
</dbReference>
<dbReference type="PANTHER" id="PTHR43156:SF2">
    <property type="entry name" value="STAGE II SPORULATION PROTEIN E"/>
    <property type="match status" value="1"/>
</dbReference>
<evidence type="ECO:0000256" key="5">
    <source>
        <dbReference type="ARBA" id="ARBA00022679"/>
    </source>
</evidence>
<feature type="domain" description="GAF" evidence="22">
    <location>
        <begin position="350"/>
        <end position="512"/>
    </location>
</feature>